<protein>
    <submittedName>
        <fullName evidence="1">Uncharacterized protein</fullName>
    </submittedName>
</protein>
<comment type="caution">
    <text evidence="1">The sequence shown here is derived from an EMBL/GenBank/DDBJ whole genome shotgun (WGS) entry which is preliminary data.</text>
</comment>
<dbReference type="AlphaFoldDB" id="A0ABD2YMX2"/>
<accession>A0ABD2YMX2</accession>
<reference evidence="1 2" key="1">
    <citation type="submission" date="2024-11" db="EMBL/GenBank/DDBJ databases">
        <title>A near-complete genome assembly of Cinchona calisaya.</title>
        <authorList>
            <person name="Lian D.C."/>
            <person name="Zhao X.W."/>
            <person name="Wei L."/>
        </authorList>
    </citation>
    <scope>NUCLEOTIDE SEQUENCE [LARGE SCALE GENOMIC DNA]</scope>
    <source>
        <tissue evidence="1">Nenye</tissue>
    </source>
</reference>
<proteinExistence type="predicted"/>
<evidence type="ECO:0000313" key="1">
    <source>
        <dbReference type="EMBL" id="KAL3507495.1"/>
    </source>
</evidence>
<dbReference type="EMBL" id="JBJUIK010000013">
    <property type="protein sequence ID" value="KAL3507495.1"/>
    <property type="molecule type" value="Genomic_DNA"/>
</dbReference>
<keyword evidence="2" id="KW-1185">Reference proteome</keyword>
<gene>
    <name evidence="1" type="ORF">ACH5RR_032877</name>
</gene>
<dbReference type="Proteomes" id="UP001630127">
    <property type="component" value="Unassembled WGS sequence"/>
</dbReference>
<name>A0ABD2YMX2_9GENT</name>
<organism evidence="1 2">
    <name type="scientific">Cinchona calisaya</name>
    <dbReference type="NCBI Taxonomy" id="153742"/>
    <lineage>
        <taxon>Eukaryota</taxon>
        <taxon>Viridiplantae</taxon>
        <taxon>Streptophyta</taxon>
        <taxon>Embryophyta</taxon>
        <taxon>Tracheophyta</taxon>
        <taxon>Spermatophyta</taxon>
        <taxon>Magnoliopsida</taxon>
        <taxon>eudicotyledons</taxon>
        <taxon>Gunneridae</taxon>
        <taxon>Pentapetalae</taxon>
        <taxon>asterids</taxon>
        <taxon>lamiids</taxon>
        <taxon>Gentianales</taxon>
        <taxon>Rubiaceae</taxon>
        <taxon>Cinchonoideae</taxon>
        <taxon>Cinchoneae</taxon>
        <taxon>Cinchona</taxon>
    </lineage>
</organism>
<sequence length="174" mass="20382">MGGWSNILDHEFKFSEELFQKLCTRFFWISPLRRLPQATHALLGLEHLSTLLPELQMLICGRHKKAFAKIIGEKSVAVKYNSMEFVGTIVEIFTVNAQLQLKFHQQWGTQTMHWLVLRKPDAFLWFSTCRDKRGRLWPQLLWLNRASCYYTSNEIMLFGDANVCVEILEMRGIS</sequence>
<evidence type="ECO:0000313" key="2">
    <source>
        <dbReference type="Proteomes" id="UP001630127"/>
    </source>
</evidence>